<name>A0A160FV92_9BURK</name>
<sequence>MPTDYAYDGKGNLASVTAPYGHVRQYLYEDTRFPNALTGVKDESGSRVATWTYDSSGRAISVTHPDTTRNVSLSYLSGTTTLSDMSGTSTYSFDVGDTLRPRSITTPAGAVSRTWDAAGNLKQRQTPDGGVQYTWDSANRPTKAIATVAGNKTVTTIEYSDDSSLRPHLVATPGQVRAFVYDSRGNVTGYAERETTDLTGEQGLQAVGTGSQMTVGARYDGAGRLLSATVVQDGKKIEDWTYTYDFRGNIATTQDAVSGWAMRTLERNAANRATQIAGNSGQASIAYDERGRVKYFPVQRTGKFGKWRTLARTGGRLSVCGEWHGVVTFSEGRN</sequence>
<reference evidence="3 4" key="1">
    <citation type="journal article" date="2016" name="Gene">
        <title>PacBio SMRT assembly of a complex multi-replicon genome reveals chlorocatechol degradative operon in a region of genome plasticity.</title>
        <authorList>
            <person name="Ricker N."/>
            <person name="Shen S.Y."/>
            <person name="Goordial J."/>
            <person name="Jin S."/>
            <person name="Fulthorpe R.R."/>
        </authorList>
    </citation>
    <scope>NUCLEOTIDE SEQUENCE [LARGE SCALE GENOMIC DNA]</scope>
    <source>
        <strain evidence="3 4">OLGA172</strain>
    </source>
</reference>
<keyword evidence="1" id="KW-0677">Repeat</keyword>
<evidence type="ECO:0000313" key="4">
    <source>
        <dbReference type="Proteomes" id="UP000076852"/>
    </source>
</evidence>
<dbReference type="AlphaFoldDB" id="A0A160FV92"/>
<protein>
    <recommendedName>
        <fullName evidence="2">Teneurin-like YD-shell domain-containing protein</fullName>
    </recommendedName>
</protein>
<proteinExistence type="predicted"/>
<dbReference type="STRING" id="1804984.AYM40_33305"/>
<dbReference type="EMBL" id="CP014579">
    <property type="protein sequence ID" value="ANB77004.1"/>
    <property type="molecule type" value="Genomic_DNA"/>
</dbReference>
<gene>
    <name evidence="3" type="ORF">AYM40_33305</name>
</gene>
<dbReference type="InterPro" id="IPR056823">
    <property type="entry name" value="TEN-like_YD-shell"/>
</dbReference>
<organism evidence="3 4">
    <name type="scientific">Paraburkholderia phytofirmans OLGA172</name>
    <dbReference type="NCBI Taxonomy" id="1417228"/>
    <lineage>
        <taxon>Bacteria</taxon>
        <taxon>Pseudomonadati</taxon>
        <taxon>Pseudomonadota</taxon>
        <taxon>Betaproteobacteria</taxon>
        <taxon>Burkholderiales</taxon>
        <taxon>Burkholderiaceae</taxon>
        <taxon>Paraburkholderia</taxon>
    </lineage>
</organism>
<dbReference type="RefSeq" id="WP_063500208.1">
    <property type="nucleotide sequence ID" value="NZ_CP014579.1"/>
</dbReference>
<accession>A0A160FV92</accession>
<dbReference type="Gene3D" id="2.180.10.10">
    <property type="entry name" value="RHS repeat-associated core"/>
    <property type="match status" value="1"/>
</dbReference>
<evidence type="ECO:0000313" key="3">
    <source>
        <dbReference type="EMBL" id="ANB77004.1"/>
    </source>
</evidence>
<dbReference type="Pfam" id="PF25023">
    <property type="entry name" value="TEN_YD-shell"/>
    <property type="match status" value="1"/>
</dbReference>
<dbReference type="InterPro" id="IPR006530">
    <property type="entry name" value="YD"/>
</dbReference>
<dbReference type="PANTHER" id="PTHR32305">
    <property type="match status" value="1"/>
</dbReference>
<dbReference type="KEGG" id="buz:AYM40_33305"/>
<dbReference type="NCBIfam" id="TIGR01643">
    <property type="entry name" value="YD_repeat_2x"/>
    <property type="match status" value="1"/>
</dbReference>
<dbReference type="PANTHER" id="PTHR32305:SF15">
    <property type="entry name" value="PROTEIN RHSA-RELATED"/>
    <property type="match status" value="1"/>
</dbReference>
<evidence type="ECO:0000259" key="2">
    <source>
        <dbReference type="Pfam" id="PF25023"/>
    </source>
</evidence>
<keyword evidence="4" id="KW-1185">Reference proteome</keyword>
<dbReference type="Proteomes" id="UP000076852">
    <property type="component" value="Chromosome 2"/>
</dbReference>
<evidence type="ECO:0000256" key="1">
    <source>
        <dbReference type="ARBA" id="ARBA00022737"/>
    </source>
</evidence>
<dbReference type="InterPro" id="IPR050708">
    <property type="entry name" value="T6SS_VgrG/RHS"/>
</dbReference>
<feature type="domain" description="Teneurin-like YD-shell" evidence="2">
    <location>
        <begin position="4"/>
        <end position="150"/>
    </location>
</feature>